<dbReference type="Pfam" id="PF12802">
    <property type="entry name" value="MarR_2"/>
    <property type="match status" value="1"/>
</dbReference>
<accession>A0ABW1H5W1</accession>
<reference evidence="6" key="1">
    <citation type="journal article" date="2019" name="Int. J. Syst. Evol. Microbiol.">
        <title>The Global Catalogue of Microorganisms (GCM) 10K type strain sequencing project: providing services to taxonomists for standard genome sequencing and annotation.</title>
        <authorList>
            <consortium name="The Broad Institute Genomics Platform"/>
            <consortium name="The Broad Institute Genome Sequencing Center for Infectious Disease"/>
            <person name="Wu L."/>
            <person name="Ma J."/>
        </authorList>
    </citation>
    <scope>NUCLEOTIDE SEQUENCE [LARGE SCALE GENOMIC DNA]</scope>
    <source>
        <strain evidence="6">CGMCC 4.7144</strain>
    </source>
</reference>
<feature type="domain" description="HTH marR-type" evidence="4">
    <location>
        <begin position="10"/>
        <end position="142"/>
    </location>
</feature>
<dbReference type="RefSeq" id="WP_377509131.1">
    <property type="nucleotide sequence ID" value="NZ_JBHSQS010000005.1"/>
</dbReference>
<keyword evidence="3" id="KW-0804">Transcription</keyword>
<dbReference type="InterPro" id="IPR036390">
    <property type="entry name" value="WH_DNA-bd_sf"/>
</dbReference>
<evidence type="ECO:0000313" key="5">
    <source>
        <dbReference type="EMBL" id="MFC5923787.1"/>
    </source>
</evidence>
<keyword evidence="6" id="KW-1185">Reference proteome</keyword>
<keyword evidence="1" id="KW-0805">Transcription regulation</keyword>
<evidence type="ECO:0000256" key="3">
    <source>
        <dbReference type="ARBA" id="ARBA00023163"/>
    </source>
</evidence>
<dbReference type="PRINTS" id="PR00598">
    <property type="entry name" value="HTHMARR"/>
</dbReference>
<evidence type="ECO:0000256" key="2">
    <source>
        <dbReference type="ARBA" id="ARBA00023125"/>
    </source>
</evidence>
<evidence type="ECO:0000259" key="4">
    <source>
        <dbReference type="PROSITE" id="PS50995"/>
    </source>
</evidence>
<dbReference type="PANTHER" id="PTHR33164">
    <property type="entry name" value="TRANSCRIPTIONAL REGULATOR, MARR FAMILY"/>
    <property type="match status" value="1"/>
</dbReference>
<comment type="caution">
    <text evidence="5">The sequence shown here is derived from an EMBL/GenBank/DDBJ whole genome shotgun (WGS) entry which is preliminary data.</text>
</comment>
<dbReference type="InterPro" id="IPR023187">
    <property type="entry name" value="Tscrpt_reg_MarR-type_CS"/>
</dbReference>
<proteinExistence type="predicted"/>
<dbReference type="PROSITE" id="PS01117">
    <property type="entry name" value="HTH_MARR_1"/>
    <property type="match status" value="1"/>
</dbReference>
<dbReference type="PROSITE" id="PS50995">
    <property type="entry name" value="HTH_MARR_2"/>
    <property type="match status" value="1"/>
</dbReference>
<evidence type="ECO:0000256" key="1">
    <source>
        <dbReference type="ARBA" id="ARBA00023015"/>
    </source>
</evidence>
<dbReference type="SUPFAM" id="SSF46785">
    <property type="entry name" value="Winged helix' DNA-binding domain"/>
    <property type="match status" value="1"/>
</dbReference>
<sequence>MSVQPVEPAEHRAGPMLDHLARRMRLRAESVLTPFALRPRHLVALTVLRAEGGISQQALASTLEMDATNIVGLLNHLEAGGLIERRRSATDRRRHVVEITDTGAKRLNEAECALKNAEDEVLAALDPTERESLYELLRRATTGTAATCSEMICPEPPLANESC</sequence>
<name>A0ABW1H5W1_9ACTN</name>
<gene>
    <name evidence="5" type="ORF">ACFQGL_10580</name>
</gene>
<keyword evidence="2" id="KW-0238">DNA-binding</keyword>
<dbReference type="Gene3D" id="1.10.10.10">
    <property type="entry name" value="Winged helix-like DNA-binding domain superfamily/Winged helix DNA-binding domain"/>
    <property type="match status" value="1"/>
</dbReference>
<dbReference type="InterPro" id="IPR039422">
    <property type="entry name" value="MarR/SlyA-like"/>
</dbReference>
<dbReference type="Proteomes" id="UP001596226">
    <property type="component" value="Unassembled WGS sequence"/>
</dbReference>
<dbReference type="SMART" id="SM00347">
    <property type="entry name" value="HTH_MARR"/>
    <property type="match status" value="1"/>
</dbReference>
<dbReference type="InterPro" id="IPR000835">
    <property type="entry name" value="HTH_MarR-typ"/>
</dbReference>
<dbReference type="InterPro" id="IPR036388">
    <property type="entry name" value="WH-like_DNA-bd_sf"/>
</dbReference>
<evidence type="ECO:0000313" key="6">
    <source>
        <dbReference type="Proteomes" id="UP001596226"/>
    </source>
</evidence>
<dbReference type="EMBL" id="JBHSQS010000005">
    <property type="protein sequence ID" value="MFC5923787.1"/>
    <property type="molecule type" value="Genomic_DNA"/>
</dbReference>
<dbReference type="PANTHER" id="PTHR33164:SF43">
    <property type="entry name" value="HTH-TYPE TRANSCRIPTIONAL REPRESSOR YETL"/>
    <property type="match status" value="1"/>
</dbReference>
<protein>
    <submittedName>
        <fullName evidence="5">MarR family winged helix-turn-helix transcriptional regulator</fullName>
    </submittedName>
</protein>
<organism evidence="5 6">
    <name type="scientific">Micromonospora vulcania</name>
    <dbReference type="NCBI Taxonomy" id="1441873"/>
    <lineage>
        <taxon>Bacteria</taxon>
        <taxon>Bacillati</taxon>
        <taxon>Actinomycetota</taxon>
        <taxon>Actinomycetes</taxon>
        <taxon>Micromonosporales</taxon>
        <taxon>Micromonosporaceae</taxon>
        <taxon>Micromonospora</taxon>
    </lineage>
</organism>